<accession>A0A7S2V2P0</accession>
<dbReference type="InterPro" id="IPR029488">
    <property type="entry name" value="Hmw/CFAP97"/>
</dbReference>
<comment type="similarity">
    <text evidence="1">Belongs to the CFAP97 family.</text>
</comment>
<reference evidence="2" key="1">
    <citation type="submission" date="2021-01" db="EMBL/GenBank/DDBJ databases">
        <authorList>
            <person name="Corre E."/>
            <person name="Pelletier E."/>
            <person name="Niang G."/>
            <person name="Scheremetjew M."/>
            <person name="Finn R."/>
            <person name="Kale V."/>
            <person name="Holt S."/>
            <person name="Cochrane G."/>
            <person name="Meng A."/>
            <person name="Brown T."/>
            <person name="Cohen L."/>
        </authorList>
    </citation>
    <scope>NUCLEOTIDE SEQUENCE</scope>
    <source>
        <strain evidence="2">CCMP1661</strain>
    </source>
</reference>
<sequence length="182" mass="21823">MDRGRRAMPVGNKTCNDRYIKMCQEKHRKKLADMKCRVDNKPPDKPAHLRRNLKKEQLMEDRFATIERDNRILLEKMSYIMRRNQFDNTNESTAYAHSLNKEARKRELQKITRENQGILRRIQQSEPHYNHMKWAEEARRNEEYKKNICEYQQEDIYSSKRSVLASAAANQFGAPLYEDEDV</sequence>
<dbReference type="PANTHER" id="PTHR33768">
    <property type="entry name" value="MIP11318P"/>
    <property type="match status" value="1"/>
</dbReference>
<protein>
    <submittedName>
        <fullName evidence="2">Uncharacterized protein</fullName>
    </submittedName>
</protein>
<evidence type="ECO:0000313" key="2">
    <source>
        <dbReference type="EMBL" id="CAD9869521.1"/>
    </source>
</evidence>
<dbReference type="PANTHER" id="PTHR33768:SF3">
    <property type="entry name" value="MIP11318P"/>
    <property type="match status" value="1"/>
</dbReference>
<dbReference type="EMBL" id="HBHR01018203">
    <property type="protein sequence ID" value="CAD9869521.1"/>
    <property type="molecule type" value="Transcribed_RNA"/>
</dbReference>
<dbReference type="AlphaFoldDB" id="A0A7S2V2P0"/>
<dbReference type="InterPro" id="IPR038792">
    <property type="entry name" value="CFAP97D1/2"/>
</dbReference>
<evidence type="ECO:0000256" key="1">
    <source>
        <dbReference type="ARBA" id="ARBA00008315"/>
    </source>
</evidence>
<proteinExistence type="inferred from homology"/>
<gene>
    <name evidence="2" type="ORF">FJAP1339_LOCUS9156</name>
</gene>
<organism evidence="2">
    <name type="scientific">Fibrocapsa japonica</name>
    <dbReference type="NCBI Taxonomy" id="94617"/>
    <lineage>
        <taxon>Eukaryota</taxon>
        <taxon>Sar</taxon>
        <taxon>Stramenopiles</taxon>
        <taxon>Ochrophyta</taxon>
        <taxon>Raphidophyceae</taxon>
        <taxon>Chattonellales</taxon>
        <taxon>Chattonellaceae</taxon>
        <taxon>Fibrocapsa</taxon>
    </lineage>
</organism>
<name>A0A7S2V2P0_9STRA</name>
<dbReference type="Pfam" id="PF13879">
    <property type="entry name" value="Hmw_CFAP97"/>
    <property type="match status" value="1"/>
</dbReference>